<evidence type="ECO:0008006" key="2">
    <source>
        <dbReference type="Google" id="ProtNLM"/>
    </source>
</evidence>
<dbReference type="InterPro" id="IPR038336">
    <property type="entry name" value="NET_sf"/>
</dbReference>
<name>A0A6C0LXK5_9ZZZZ</name>
<reference evidence="1" key="1">
    <citation type="journal article" date="2020" name="Nature">
        <title>Giant virus diversity and host interactions through global metagenomics.</title>
        <authorList>
            <person name="Schulz F."/>
            <person name="Roux S."/>
            <person name="Paez-Espino D."/>
            <person name="Jungbluth S."/>
            <person name="Walsh D.A."/>
            <person name="Denef V.J."/>
            <person name="McMahon K.D."/>
            <person name="Konstantinidis K.T."/>
            <person name="Eloe-Fadrosh E.A."/>
            <person name="Kyrpides N.C."/>
            <person name="Woyke T."/>
        </authorList>
    </citation>
    <scope>NUCLEOTIDE SEQUENCE</scope>
    <source>
        <strain evidence="1">GVMAG-S-1017745-26</strain>
    </source>
</reference>
<dbReference type="EMBL" id="MN740589">
    <property type="protein sequence ID" value="QHU35387.1"/>
    <property type="molecule type" value="Genomic_DNA"/>
</dbReference>
<accession>A0A6C0LXK5</accession>
<protein>
    <recommendedName>
        <fullName evidence="2">NET domain-containing protein</fullName>
    </recommendedName>
</protein>
<evidence type="ECO:0000313" key="1">
    <source>
        <dbReference type="EMBL" id="QHU35387.1"/>
    </source>
</evidence>
<dbReference type="Gene3D" id="1.20.1270.220">
    <property type="match status" value="1"/>
</dbReference>
<organism evidence="1">
    <name type="scientific">viral metagenome</name>
    <dbReference type="NCBI Taxonomy" id="1070528"/>
    <lineage>
        <taxon>unclassified sequences</taxon>
        <taxon>metagenomes</taxon>
        <taxon>organismal metagenomes</taxon>
    </lineage>
</organism>
<dbReference type="AlphaFoldDB" id="A0A6C0LXK5"/>
<proteinExistence type="predicted"/>
<sequence>MNNKSSIDMKNKERLKKEISKLQYSEHCEIFNIIRKDTDKISENKNGVFINLKYVKDETLIKVQEFIDFCKKNNNLLKKKQLAHDNELKTVNKSIKNNSENDLHNELENDLQNDYDVYSLGKESMENIDFPEEIKEDKFTFQNYINKLSISSNKNFKDSETAPKKKKIVIKQSKKLSGVNARLLKKCRNLNKHNSFIKNNKNVIIENLLEDSLANYNTYDYDTDLINLDQLSKDI</sequence>